<dbReference type="Pfam" id="PF08282">
    <property type="entry name" value="Hydrolase_3"/>
    <property type="match status" value="1"/>
</dbReference>
<dbReference type="SUPFAM" id="SSF56784">
    <property type="entry name" value="HAD-like"/>
    <property type="match status" value="1"/>
</dbReference>
<dbReference type="EMBL" id="ACKV01000076">
    <property type="protein sequence ID" value="EEJ41989.1"/>
    <property type="molecule type" value="Genomic_DNA"/>
</dbReference>
<protein>
    <submittedName>
        <fullName evidence="1">Cof-like hydrolase</fullName>
    </submittedName>
</protein>
<dbReference type="PANTHER" id="PTHR10000">
    <property type="entry name" value="PHOSPHOSERINE PHOSPHATASE"/>
    <property type="match status" value="1"/>
</dbReference>
<dbReference type="InterPro" id="IPR000150">
    <property type="entry name" value="Cof"/>
</dbReference>
<comment type="caution">
    <text evidence="1">The sequence shown here is derived from an EMBL/GenBank/DDBJ whole genome shotgun (WGS) entry which is preliminary data.</text>
</comment>
<name>C2KL82_LEUMC</name>
<dbReference type="GO" id="GO:0000287">
    <property type="term" value="F:magnesium ion binding"/>
    <property type="evidence" value="ECO:0007669"/>
    <property type="project" value="TreeGrafter"/>
</dbReference>
<evidence type="ECO:0000313" key="2">
    <source>
        <dbReference type="Proteomes" id="UP000004283"/>
    </source>
</evidence>
<dbReference type="GO" id="GO:0016791">
    <property type="term" value="F:phosphatase activity"/>
    <property type="evidence" value="ECO:0007669"/>
    <property type="project" value="UniProtKB-ARBA"/>
</dbReference>
<proteinExistence type="predicted"/>
<reference evidence="1 2" key="1">
    <citation type="submission" date="2009-04" db="EMBL/GenBank/DDBJ databases">
        <authorList>
            <person name="Qin X."/>
            <person name="Bachman B."/>
            <person name="Battles P."/>
            <person name="Bell A."/>
            <person name="Bess C."/>
            <person name="Bickham C."/>
            <person name="Chaboub L."/>
            <person name="Chen D."/>
            <person name="Coyle M."/>
            <person name="Deiros D.R."/>
            <person name="Dinh H."/>
            <person name="Forbes L."/>
            <person name="Fowler G."/>
            <person name="Francisco L."/>
            <person name="Fu Q."/>
            <person name="Gubbala S."/>
            <person name="Hale W."/>
            <person name="Han Y."/>
            <person name="Hemphill L."/>
            <person name="Highlander S.K."/>
            <person name="Hirani K."/>
            <person name="Hogues M."/>
            <person name="Jackson L."/>
            <person name="Jakkamsetti A."/>
            <person name="Javaid M."/>
            <person name="Jiang H."/>
            <person name="Korchina V."/>
            <person name="Kovar C."/>
            <person name="Lara F."/>
            <person name="Lee S."/>
            <person name="Mata R."/>
            <person name="Mathew T."/>
            <person name="Moen C."/>
            <person name="Morales K."/>
            <person name="Munidasa M."/>
            <person name="Nazareth L."/>
            <person name="Ngo R."/>
            <person name="Nguyen L."/>
            <person name="Okwuonu G."/>
            <person name="Ongeri F."/>
            <person name="Patil S."/>
            <person name="Petrosino J."/>
            <person name="Pham C."/>
            <person name="Pham P."/>
            <person name="Pu L.-L."/>
            <person name="Puazo M."/>
            <person name="Raj R."/>
            <person name="Reid J."/>
            <person name="Rouhana J."/>
            <person name="Saada N."/>
            <person name="Shang Y."/>
            <person name="Simmons D."/>
            <person name="Thornton R."/>
            <person name="Warren J."/>
            <person name="Weissenberger G."/>
            <person name="Zhang J."/>
            <person name="Zhang L."/>
            <person name="Zhou C."/>
            <person name="Zhu D."/>
            <person name="Muzny D."/>
            <person name="Worley K."/>
            <person name="Gibbs R."/>
        </authorList>
    </citation>
    <scope>NUCLEOTIDE SEQUENCE [LARGE SCALE GENOMIC DNA]</scope>
    <source>
        <strain evidence="1 2">ATCC 19254</strain>
    </source>
</reference>
<accession>C2KL82</accession>
<dbReference type="SFLD" id="SFLDS00003">
    <property type="entry name" value="Haloacid_Dehalogenase"/>
    <property type="match status" value="1"/>
</dbReference>
<dbReference type="Proteomes" id="UP000004283">
    <property type="component" value="Unassembled WGS sequence"/>
</dbReference>
<dbReference type="Gene3D" id="3.40.50.1000">
    <property type="entry name" value="HAD superfamily/HAD-like"/>
    <property type="match status" value="1"/>
</dbReference>
<dbReference type="GO" id="GO:0005829">
    <property type="term" value="C:cytosol"/>
    <property type="evidence" value="ECO:0007669"/>
    <property type="project" value="TreeGrafter"/>
</dbReference>
<dbReference type="AlphaFoldDB" id="C2KL82"/>
<sequence length="287" mass="31781">MNVQTQLEIIMIKLILSDLDETLLDDDGMINSQNVTAVQKFVKNGGYFVPNTGRSYKSVFGTLKDLGLNKQNKQYVVSYNGGAIVEIHEDGGEKIIVQHGMDLELAKKIFSLGQIQADIDTHIYTIDTLFIYNISKNDEQYMRERSVPYQEMANYKLDFLSNEKTIMKVIFEHHDPDVLQKIADTVNAQLADRVLTTFSSNRYVEFNPEGSDKGSAGLELADMLGISRNEVAALGDNLNDAAQIKAAGVGVAVANAKPEIKEMADLVLSKKNNEGAVAEFINEHTGK</sequence>
<dbReference type="Gene3D" id="3.30.1240.10">
    <property type="match status" value="1"/>
</dbReference>
<dbReference type="HOGENOM" id="CLU_044146_0_1_9"/>
<evidence type="ECO:0000313" key="1">
    <source>
        <dbReference type="EMBL" id="EEJ41989.1"/>
    </source>
</evidence>
<organism evidence="1 2">
    <name type="scientific">Leuconostoc mesenteroides subsp. cremoris ATCC 19254</name>
    <dbReference type="NCBI Taxonomy" id="586220"/>
    <lineage>
        <taxon>Bacteria</taxon>
        <taxon>Bacillati</taxon>
        <taxon>Bacillota</taxon>
        <taxon>Bacilli</taxon>
        <taxon>Lactobacillales</taxon>
        <taxon>Lactobacillaceae</taxon>
        <taxon>Leuconostoc</taxon>
    </lineage>
</organism>
<dbReference type="SFLD" id="SFLDG01140">
    <property type="entry name" value="C2.B:_Phosphomannomutase_and_P"/>
    <property type="match status" value="1"/>
</dbReference>
<dbReference type="PANTHER" id="PTHR10000:SF8">
    <property type="entry name" value="HAD SUPERFAMILY HYDROLASE-LIKE, TYPE 3"/>
    <property type="match status" value="1"/>
</dbReference>
<dbReference type="InterPro" id="IPR036412">
    <property type="entry name" value="HAD-like_sf"/>
</dbReference>
<dbReference type="InterPro" id="IPR006379">
    <property type="entry name" value="HAD-SF_hydro_IIB"/>
</dbReference>
<dbReference type="NCBIfam" id="TIGR01484">
    <property type="entry name" value="HAD-SF-IIB"/>
    <property type="match status" value="1"/>
</dbReference>
<dbReference type="NCBIfam" id="TIGR00099">
    <property type="entry name" value="Cof-subfamily"/>
    <property type="match status" value="1"/>
</dbReference>
<gene>
    <name evidence="1" type="ORF">HMPREF0555_1398</name>
</gene>
<keyword evidence="1" id="KW-0378">Hydrolase</keyword>
<dbReference type="InterPro" id="IPR023214">
    <property type="entry name" value="HAD_sf"/>
</dbReference>